<proteinExistence type="predicted"/>
<dbReference type="AlphaFoldDB" id="A0A1T4Y3T8"/>
<dbReference type="Proteomes" id="UP000190105">
    <property type="component" value="Unassembled WGS sequence"/>
</dbReference>
<sequence length="78" mass="8603">MSDYRINFGSAIGPADMNKLYGMLSILGGNDELNIILESADAHQTESILKMLDEHDFDAATKGSSDGLHYNIIARRKM</sequence>
<evidence type="ECO:0008006" key="3">
    <source>
        <dbReference type="Google" id="ProtNLM"/>
    </source>
</evidence>
<dbReference type="RefSeq" id="WP_078697272.1">
    <property type="nucleotide sequence ID" value="NZ_FUYH01000020.1"/>
</dbReference>
<protein>
    <recommendedName>
        <fullName evidence="3">TusA-related sulfurtransferase</fullName>
    </recommendedName>
</protein>
<dbReference type="EMBL" id="FUYH01000020">
    <property type="protein sequence ID" value="SKA96158.1"/>
    <property type="molecule type" value="Genomic_DNA"/>
</dbReference>
<keyword evidence="2" id="KW-1185">Reference proteome</keyword>
<evidence type="ECO:0000313" key="1">
    <source>
        <dbReference type="EMBL" id="SKA96158.1"/>
    </source>
</evidence>
<reference evidence="2" key="1">
    <citation type="submission" date="2017-02" db="EMBL/GenBank/DDBJ databases">
        <authorList>
            <person name="Varghese N."/>
            <person name="Submissions S."/>
        </authorList>
    </citation>
    <scope>NUCLEOTIDE SEQUENCE [LARGE SCALE GENOMIC DNA]</scope>
    <source>
        <strain evidence="2">USBA 833</strain>
    </source>
</reference>
<accession>A0A1T4Y3T8</accession>
<evidence type="ECO:0000313" key="2">
    <source>
        <dbReference type="Proteomes" id="UP000190105"/>
    </source>
</evidence>
<dbReference type="OrthoDB" id="1725415at2"/>
<name>A0A1T4Y3T8_9CLOT</name>
<dbReference type="STRING" id="1147123.SAMN05443428_12030"/>
<gene>
    <name evidence="1" type="ORF">SAMN05443428_12030</name>
</gene>
<organism evidence="1 2">
    <name type="scientific">Caloramator quimbayensis</name>
    <dbReference type="NCBI Taxonomy" id="1147123"/>
    <lineage>
        <taxon>Bacteria</taxon>
        <taxon>Bacillati</taxon>
        <taxon>Bacillota</taxon>
        <taxon>Clostridia</taxon>
        <taxon>Eubacteriales</taxon>
        <taxon>Clostridiaceae</taxon>
        <taxon>Caloramator</taxon>
    </lineage>
</organism>